<sequence>MRNRLAQPTKGRLKRGSFIHQARILERKHQDILEHDPREIPLCRTNPAWNETAFPLIHCSIPGVGKKDSQDGAVKKSCTMEYIHNNFPQDQWTHVFTDGSAEQAVKNGGAGIYPGGREDRLSLATGLYSTNFKAEAVAIQTGATNVENSPDTSNNVVFFTDALSVLQALQTARDKELNDLTTALSSLCGDYTVVLQWIPSHCGVFGNEAADTLAKEGSTKEQQDRSTT</sequence>
<dbReference type="InterPro" id="IPR002156">
    <property type="entry name" value="RNaseH_domain"/>
</dbReference>
<dbReference type="PROSITE" id="PS50879">
    <property type="entry name" value="RNASE_H_1"/>
    <property type="match status" value="1"/>
</dbReference>
<dbReference type="GO" id="GO:0003676">
    <property type="term" value="F:nucleic acid binding"/>
    <property type="evidence" value="ECO:0007669"/>
    <property type="project" value="InterPro"/>
</dbReference>
<dbReference type="AlphaFoldDB" id="A0A2T7P0U1"/>
<keyword evidence="3" id="KW-1185">Reference proteome</keyword>
<dbReference type="EMBL" id="PZQS01000007">
    <property type="protein sequence ID" value="PVD27009.1"/>
    <property type="molecule type" value="Genomic_DNA"/>
</dbReference>
<proteinExistence type="predicted"/>
<dbReference type="Pfam" id="PF00075">
    <property type="entry name" value="RNase_H"/>
    <property type="match status" value="1"/>
</dbReference>
<organism evidence="2 3">
    <name type="scientific">Pomacea canaliculata</name>
    <name type="common">Golden apple snail</name>
    <dbReference type="NCBI Taxonomy" id="400727"/>
    <lineage>
        <taxon>Eukaryota</taxon>
        <taxon>Metazoa</taxon>
        <taxon>Spiralia</taxon>
        <taxon>Lophotrochozoa</taxon>
        <taxon>Mollusca</taxon>
        <taxon>Gastropoda</taxon>
        <taxon>Caenogastropoda</taxon>
        <taxon>Architaenioglossa</taxon>
        <taxon>Ampullarioidea</taxon>
        <taxon>Ampullariidae</taxon>
        <taxon>Pomacea</taxon>
    </lineage>
</organism>
<dbReference type="GO" id="GO:0004523">
    <property type="term" value="F:RNA-DNA hybrid ribonuclease activity"/>
    <property type="evidence" value="ECO:0007669"/>
    <property type="project" value="InterPro"/>
</dbReference>
<dbReference type="Gene3D" id="3.30.420.10">
    <property type="entry name" value="Ribonuclease H-like superfamily/Ribonuclease H"/>
    <property type="match status" value="1"/>
</dbReference>
<gene>
    <name evidence="2" type="ORF">C0Q70_12159</name>
</gene>
<feature type="domain" description="RNase H type-1" evidence="1">
    <location>
        <begin position="89"/>
        <end position="219"/>
    </location>
</feature>
<name>A0A2T7P0U1_POMCA</name>
<evidence type="ECO:0000313" key="3">
    <source>
        <dbReference type="Proteomes" id="UP000245119"/>
    </source>
</evidence>
<reference evidence="2 3" key="1">
    <citation type="submission" date="2018-04" db="EMBL/GenBank/DDBJ databases">
        <title>The genome of golden apple snail Pomacea canaliculata provides insight into stress tolerance and invasive adaptation.</title>
        <authorList>
            <person name="Liu C."/>
            <person name="Liu B."/>
            <person name="Ren Y."/>
            <person name="Zhang Y."/>
            <person name="Wang H."/>
            <person name="Li S."/>
            <person name="Jiang F."/>
            <person name="Yin L."/>
            <person name="Zhang G."/>
            <person name="Qian W."/>
            <person name="Fan W."/>
        </authorList>
    </citation>
    <scope>NUCLEOTIDE SEQUENCE [LARGE SCALE GENOMIC DNA]</scope>
    <source>
        <strain evidence="2">SZHN2017</strain>
        <tissue evidence="2">Muscle</tissue>
    </source>
</reference>
<comment type="caution">
    <text evidence="2">The sequence shown here is derived from an EMBL/GenBank/DDBJ whole genome shotgun (WGS) entry which is preliminary data.</text>
</comment>
<dbReference type="InterPro" id="IPR036397">
    <property type="entry name" value="RNaseH_sf"/>
</dbReference>
<dbReference type="STRING" id="400727.A0A2T7P0U1"/>
<evidence type="ECO:0000259" key="1">
    <source>
        <dbReference type="PROSITE" id="PS50879"/>
    </source>
</evidence>
<accession>A0A2T7P0U1</accession>
<dbReference type="Proteomes" id="UP000245119">
    <property type="component" value="Linkage Group LG7"/>
</dbReference>
<evidence type="ECO:0000313" key="2">
    <source>
        <dbReference type="EMBL" id="PVD27009.1"/>
    </source>
</evidence>
<dbReference type="SUPFAM" id="SSF53098">
    <property type="entry name" value="Ribonuclease H-like"/>
    <property type="match status" value="1"/>
</dbReference>
<dbReference type="CDD" id="cd09276">
    <property type="entry name" value="Rnase_HI_RT_non_LTR"/>
    <property type="match status" value="1"/>
</dbReference>
<protein>
    <recommendedName>
        <fullName evidence="1">RNase H type-1 domain-containing protein</fullName>
    </recommendedName>
</protein>
<dbReference type="InterPro" id="IPR012337">
    <property type="entry name" value="RNaseH-like_sf"/>
</dbReference>